<dbReference type="STRING" id="100884.GCA_000269565_03839"/>
<reference evidence="2 3" key="1">
    <citation type="submission" date="2010-12" db="EMBL/GenBank/DDBJ databases">
        <title>The Genome Sequence of Coprobacillus sp. strain 29_1.</title>
        <authorList>
            <consortium name="The Broad Institute Genome Sequencing Platform"/>
            <person name="Earl A."/>
            <person name="Ward D."/>
            <person name="Feldgarden M."/>
            <person name="Gevers D."/>
            <person name="Daigneault M."/>
            <person name="Sibley C.D."/>
            <person name="White A."/>
            <person name="Strauss J."/>
            <person name="Allen-Vercoe E."/>
            <person name="Young S.K."/>
            <person name="Zeng Q."/>
            <person name="Gargeya S."/>
            <person name="Fitzgerald M."/>
            <person name="Haas B."/>
            <person name="Abouelleil A."/>
            <person name="Alvarado L."/>
            <person name="Arachchi H.M."/>
            <person name="Berlin A."/>
            <person name="Brown A."/>
            <person name="Chapman S.B."/>
            <person name="Chen Z."/>
            <person name="Dunbar C."/>
            <person name="Freedman E."/>
            <person name="Gearin G."/>
            <person name="Gellesch M."/>
            <person name="Goldberg J."/>
            <person name="Griggs A."/>
            <person name="Gujja S."/>
            <person name="Heilman E."/>
            <person name="Heiman D."/>
            <person name="Howarth C."/>
            <person name="Larson L."/>
            <person name="Lui A."/>
            <person name="MacDonald P.J.P."/>
            <person name="Mehta T."/>
            <person name="Montmayeur A."/>
            <person name="Murphy C."/>
            <person name="Neiman D."/>
            <person name="Pearson M."/>
            <person name="Priest M."/>
            <person name="Roberts A."/>
            <person name="Saif S."/>
            <person name="Shea T."/>
            <person name="Shenoy N."/>
            <person name="Sisk P."/>
            <person name="Stolte C."/>
            <person name="Sykes S."/>
            <person name="White J."/>
            <person name="Yandava C."/>
            <person name="Nusbaum C."/>
            <person name="Birren B."/>
        </authorList>
    </citation>
    <scope>NUCLEOTIDE SEQUENCE [LARGE SCALE GENOMIC DNA]</scope>
    <source>
        <strain evidence="2 3">29_1</strain>
    </source>
</reference>
<feature type="transmembrane region" description="Helical" evidence="1">
    <location>
        <begin position="20"/>
        <end position="43"/>
    </location>
</feature>
<dbReference type="GeneID" id="78231575"/>
<proteinExistence type="predicted"/>
<accession>E7GEK9</accession>
<protein>
    <submittedName>
        <fullName evidence="2">Uncharacterized protein</fullName>
    </submittedName>
</protein>
<organism evidence="2 3">
    <name type="scientific">Coprobacillus cateniformis</name>
    <dbReference type="NCBI Taxonomy" id="100884"/>
    <lineage>
        <taxon>Bacteria</taxon>
        <taxon>Bacillati</taxon>
        <taxon>Bacillota</taxon>
        <taxon>Erysipelotrichia</taxon>
        <taxon>Erysipelotrichales</taxon>
        <taxon>Coprobacillaceae</taxon>
        <taxon>Coprobacillus</taxon>
    </lineage>
</organism>
<gene>
    <name evidence="2" type="ORF">HMPREF9488_03151</name>
</gene>
<keyword evidence="1" id="KW-0812">Transmembrane</keyword>
<keyword evidence="1" id="KW-1133">Transmembrane helix</keyword>
<evidence type="ECO:0000313" key="2">
    <source>
        <dbReference type="EMBL" id="EFW03460.1"/>
    </source>
</evidence>
<dbReference type="Proteomes" id="UP000003157">
    <property type="component" value="Unassembled WGS sequence"/>
</dbReference>
<comment type="caution">
    <text evidence="2">The sequence shown here is derived from an EMBL/GenBank/DDBJ whole genome shotgun (WGS) entry which is preliminary data.</text>
</comment>
<dbReference type="RefSeq" id="WP_008790233.1">
    <property type="nucleotide sequence ID" value="NZ_AKCB01000004.1"/>
</dbReference>
<dbReference type="AlphaFoldDB" id="E7GEK9"/>
<keyword evidence="3" id="KW-1185">Reference proteome</keyword>
<sequence>MLNLVRNYLKNDDAMEAQIGTILIIVLVIAAVVVIGVFAFMALSSNKDKATDGLNEFDGLIDNINGLR</sequence>
<dbReference type="EMBL" id="ADKX01000046">
    <property type="protein sequence ID" value="EFW03460.1"/>
    <property type="molecule type" value="Genomic_DNA"/>
</dbReference>
<evidence type="ECO:0000256" key="1">
    <source>
        <dbReference type="SAM" id="Phobius"/>
    </source>
</evidence>
<evidence type="ECO:0000313" key="3">
    <source>
        <dbReference type="Proteomes" id="UP000003157"/>
    </source>
</evidence>
<dbReference type="HOGENOM" id="CLU_2786759_0_0_9"/>
<keyword evidence="1" id="KW-0472">Membrane</keyword>
<name>E7GEK9_9FIRM</name>